<dbReference type="InterPro" id="IPR041255">
    <property type="entry name" value="LpxI_N"/>
</dbReference>
<feature type="domain" description="LpxI C-terminal" evidence="1">
    <location>
        <begin position="134"/>
        <end position="263"/>
    </location>
</feature>
<dbReference type="PANTHER" id="PTHR39962:SF1">
    <property type="entry name" value="LPXI FAMILY PROTEIN"/>
    <property type="match status" value="1"/>
</dbReference>
<dbReference type="InterPro" id="IPR053174">
    <property type="entry name" value="LpxI"/>
</dbReference>
<dbReference type="PANTHER" id="PTHR39962">
    <property type="entry name" value="BLL4848 PROTEIN"/>
    <property type="match status" value="1"/>
</dbReference>
<dbReference type="EMBL" id="CP065938">
    <property type="protein sequence ID" value="UWX06710.1"/>
    <property type="molecule type" value="Genomic_DNA"/>
</dbReference>
<proteinExistence type="predicted"/>
<dbReference type="Gene3D" id="3.40.140.80">
    <property type="match status" value="1"/>
</dbReference>
<evidence type="ECO:0000313" key="3">
    <source>
        <dbReference type="EMBL" id="UWX06710.1"/>
    </source>
</evidence>
<dbReference type="GO" id="GO:0016787">
    <property type="term" value="F:hydrolase activity"/>
    <property type="evidence" value="ECO:0007669"/>
    <property type="project" value="UniProtKB-KW"/>
</dbReference>
<accession>A0ABY5Y3C3</accession>
<dbReference type="Proteomes" id="UP001058120">
    <property type="component" value="Chromosome"/>
</dbReference>
<reference evidence="3" key="1">
    <citation type="submission" date="2020-12" db="EMBL/GenBank/DDBJ databases">
        <title>Taurinivorans muris gen. nov., sp. nov., fundamental and realized metabolic niche of a ubiquitous sulfidogenic bacterium in the murine intestine.</title>
        <authorList>
            <person name="Ye H."/>
            <person name="Hanson B.T."/>
            <person name="Loy A."/>
        </authorList>
    </citation>
    <scope>NUCLEOTIDE SEQUENCE</scope>
    <source>
        <strain evidence="3">LT0009</strain>
    </source>
</reference>
<dbReference type="Pfam" id="PF17930">
    <property type="entry name" value="LpxI_N"/>
    <property type="match status" value="1"/>
</dbReference>
<name>A0ABY5Y3C3_9BACT</name>
<keyword evidence="4" id="KW-1185">Reference proteome</keyword>
<dbReference type="InterPro" id="IPR010415">
    <property type="entry name" value="LpxI_C"/>
</dbReference>
<dbReference type="Gene3D" id="3.40.50.20">
    <property type="match status" value="1"/>
</dbReference>
<sequence>MTRLGIIAGGGQFPKLIAEEAKKRGIFVAGCGFHNNTDESLSQIFDTFQILALGQLAKLIDFFKKNNVSHICFAGTINKPKALDIRPDLRAAKLIFSLKTKGDDALLRAILGEFEKEGFQCVSASRFLPSLKSPQGILTNRTIPQEILGDMRYGFPIAKSMGSYDIGQCIVVKNGMVIAVECLEGTDATLKRASELAGKGCIAVKVIKPIQDERIDLPSIGLKTIENLIQYNYAGLAIEANKTLFFDREEALALANKHGLHIIAL</sequence>
<dbReference type="InterPro" id="IPR043167">
    <property type="entry name" value="LpxI_C_sf"/>
</dbReference>
<protein>
    <submittedName>
        <fullName evidence="3">UDP-2,3-diacylglucosamine diphosphatase LpxI</fullName>
        <ecNumber evidence="3">3.6.1.54</ecNumber>
    </submittedName>
</protein>
<evidence type="ECO:0000313" key="4">
    <source>
        <dbReference type="Proteomes" id="UP001058120"/>
    </source>
</evidence>
<dbReference type="Pfam" id="PF06230">
    <property type="entry name" value="LpxI_C"/>
    <property type="match status" value="1"/>
</dbReference>
<organism evidence="3 4">
    <name type="scientific">Taurinivorans muris</name>
    <dbReference type="NCBI Taxonomy" id="2787751"/>
    <lineage>
        <taxon>Bacteria</taxon>
        <taxon>Pseudomonadati</taxon>
        <taxon>Thermodesulfobacteriota</taxon>
        <taxon>Desulfovibrionia</taxon>
        <taxon>Desulfovibrionales</taxon>
        <taxon>Desulfovibrionaceae</taxon>
        <taxon>Taurinivorans</taxon>
    </lineage>
</organism>
<evidence type="ECO:0000259" key="1">
    <source>
        <dbReference type="Pfam" id="PF06230"/>
    </source>
</evidence>
<feature type="domain" description="LpxI N-terminal" evidence="2">
    <location>
        <begin position="3"/>
        <end position="131"/>
    </location>
</feature>
<keyword evidence="3" id="KW-0378">Hydrolase</keyword>
<dbReference type="EC" id="3.6.1.54" evidence="3"/>
<gene>
    <name evidence="3" type="primary">lpxI</name>
    <name evidence="3" type="ORF">JBF11_01845</name>
</gene>
<evidence type="ECO:0000259" key="2">
    <source>
        <dbReference type="Pfam" id="PF17930"/>
    </source>
</evidence>